<evidence type="ECO:0000259" key="3">
    <source>
        <dbReference type="PROSITE" id="PS51031"/>
    </source>
</evidence>
<dbReference type="GO" id="GO:0005634">
    <property type="term" value="C:nucleus"/>
    <property type="evidence" value="ECO:0007669"/>
    <property type="project" value="UniProtKB-SubCell"/>
</dbReference>
<organism evidence="4">
    <name type="scientific">Ceratitis capitata</name>
    <name type="common">Mediterranean fruit fly</name>
    <name type="synonym">Tephritis capitata</name>
    <dbReference type="NCBI Taxonomy" id="7213"/>
    <lineage>
        <taxon>Eukaryota</taxon>
        <taxon>Metazoa</taxon>
        <taxon>Ecdysozoa</taxon>
        <taxon>Arthropoda</taxon>
        <taxon>Hexapoda</taxon>
        <taxon>Insecta</taxon>
        <taxon>Pterygota</taxon>
        <taxon>Neoptera</taxon>
        <taxon>Endopterygota</taxon>
        <taxon>Diptera</taxon>
        <taxon>Brachycera</taxon>
        <taxon>Muscomorpha</taxon>
        <taxon>Tephritoidea</taxon>
        <taxon>Tephritidae</taxon>
        <taxon>Ceratitis</taxon>
        <taxon>Ceratitis</taxon>
    </lineage>
</organism>
<dbReference type="OrthoDB" id="8118596at2759"/>
<dbReference type="InterPro" id="IPR004210">
    <property type="entry name" value="BESS_motif"/>
</dbReference>
<dbReference type="EMBL" id="GAMC01016555">
    <property type="protein sequence ID" value="JAB90000.1"/>
    <property type="molecule type" value="mRNA"/>
</dbReference>
<dbReference type="EMBL" id="GAMC01016553">
    <property type="protein sequence ID" value="JAB90002.1"/>
    <property type="molecule type" value="mRNA"/>
</dbReference>
<sequence>MCYKMNICEVIRNKIIGAENVENSKCKITDVGVTVKINSMKLIRLVRGQEILYNSSAEGYNDKNYKEIIWERIYRALFPSYDTYKPEQQAIIRLSIRRRWKNLRDSISREVKRNATLENYSRRKESPIIAELEFLIPHIRSSYCAKLADEMGLRECLNSAGLSNEMQQEEDNLNDLIDLTDECDIKKEVQQGFDYDDFDTCDSYFMNDALSPQVTIDVGNNDAKTIEEVPRANETNESIQGTWNKEFCTVAQYKGGEFINPIDLCTGEESIENNGCVEKEKEIETETDVSSHDTSIVEPNIKRARYEAAESTKDLQGRILQLLSSLDHRERNEHETHDEDRMFLLSLVSDLKRVPATKKMVVKMEIVTAIARANQNQ</sequence>
<reference evidence="4" key="1">
    <citation type="submission" date="2013-07" db="EMBL/GenBank/DDBJ databases">
        <authorList>
            <person name="Geib S."/>
        </authorList>
    </citation>
    <scope>NUCLEOTIDE SEQUENCE</scope>
</reference>
<dbReference type="Pfam" id="PF02944">
    <property type="entry name" value="BESS"/>
    <property type="match status" value="1"/>
</dbReference>
<dbReference type="RefSeq" id="XP_004525066.1">
    <property type="nucleotide sequence ID" value="XM_004525009.3"/>
</dbReference>
<dbReference type="PROSITE" id="PS51029">
    <property type="entry name" value="MADF"/>
    <property type="match status" value="1"/>
</dbReference>
<dbReference type="AlphaFoldDB" id="W8BAA5"/>
<dbReference type="GO" id="GO:0003677">
    <property type="term" value="F:DNA binding"/>
    <property type="evidence" value="ECO:0007669"/>
    <property type="project" value="InterPro"/>
</dbReference>
<dbReference type="Pfam" id="PF10545">
    <property type="entry name" value="MADF_DNA_bdg"/>
    <property type="match status" value="1"/>
</dbReference>
<dbReference type="InterPro" id="IPR039353">
    <property type="entry name" value="TF_Adf1"/>
</dbReference>
<evidence type="ECO:0000256" key="1">
    <source>
        <dbReference type="PROSITE-ProRule" id="PRU00371"/>
    </source>
</evidence>
<reference evidence="4" key="2">
    <citation type="journal article" date="2014" name="BMC Genomics">
        <title>A genomic perspective to assessing quality of mass-reared SIT flies used in Mediterranean fruit fly (Ceratitis capitata) eradication in California.</title>
        <authorList>
            <person name="Calla B."/>
            <person name="Hall B."/>
            <person name="Hou S."/>
            <person name="Geib S.M."/>
        </authorList>
    </citation>
    <scope>NUCLEOTIDE SEQUENCE</scope>
</reference>
<dbReference type="PROSITE" id="PS51031">
    <property type="entry name" value="BESS"/>
    <property type="match status" value="1"/>
</dbReference>
<feature type="domain" description="MADF" evidence="2">
    <location>
        <begin position="41"/>
        <end position="140"/>
    </location>
</feature>
<name>W8BAA5_CERCA</name>
<evidence type="ECO:0000259" key="2">
    <source>
        <dbReference type="PROSITE" id="PS51029"/>
    </source>
</evidence>
<dbReference type="KEGG" id="ccat:101451318"/>
<dbReference type="PANTHER" id="PTHR12243:SF67">
    <property type="entry name" value="COREPRESSOR OF PANGOLIN, ISOFORM A-RELATED"/>
    <property type="match status" value="1"/>
</dbReference>
<dbReference type="PANTHER" id="PTHR12243">
    <property type="entry name" value="MADF DOMAIN TRANSCRIPTION FACTOR"/>
    <property type="match status" value="1"/>
</dbReference>
<proteinExistence type="evidence at transcript level"/>
<dbReference type="EMBL" id="GAMC01016554">
    <property type="protein sequence ID" value="JAB90001.1"/>
    <property type="molecule type" value="mRNA"/>
</dbReference>
<dbReference type="SMART" id="SM00595">
    <property type="entry name" value="MADF"/>
    <property type="match status" value="1"/>
</dbReference>
<protein>
    <recommendedName>
        <fullName evidence="5">BESS domain-containing protein</fullName>
    </recommendedName>
</protein>
<comment type="subcellular location">
    <subcellularLocation>
        <location evidence="1">Nucleus</location>
    </subcellularLocation>
</comment>
<evidence type="ECO:0008006" key="5">
    <source>
        <dbReference type="Google" id="ProtNLM"/>
    </source>
</evidence>
<feature type="domain" description="BESS" evidence="3">
    <location>
        <begin position="337"/>
        <end position="376"/>
    </location>
</feature>
<dbReference type="GO" id="GO:0006357">
    <property type="term" value="P:regulation of transcription by RNA polymerase II"/>
    <property type="evidence" value="ECO:0007669"/>
    <property type="project" value="TreeGrafter"/>
</dbReference>
<dbReference type="GeneID" id="101451318"/>
<evidence type="ECO:0000313" key="4">
    <source>
        <dbReference type="EMBL" id="JAB90001.1"/>
    </source>
</evidence>
<dbReference type="GO" id="GO:0005667">
    <property type="term" value="C:transcription regulator complex"/>
    <property type="evidence" value="ECO:0007669"/>
    <property type="project" value="TreeGrafter"/>
</dbReference>
<dbReference type="InterPro" id="IPR006578">
    <property type="entry name" value="MADF-dom"/>
</dbReference>
<accession>W8BAA5</accession>
<dbReference type="EMBL" id="GAMC01016556">
    <property type="protein sequence ID" value="JAB89999.1"/>
    <property type="molecule type" value="mRNA"/>
</dbReference>
<keyword evidence="1" id="KW-0539">Nucleus</keyword>